<organism evidence="2 3">
    <name type="scientific">Ridgeia piscesae</name>
    <name type="common">Tubeworm</name>
    <dbReference type="NCBI Taxonomy" id="27915"/>
    <lineage>
        <taxon>Eukaryota</taxon>
        <taxon>Metazoa</taxon>
        <taxon>Spiralia</taxon>
        <taxon>Lophotrochozoa</taxon>
        <taxon>Annelida</taxon>
        <taxon>Polychaeta</taxon>
        <taxon>Sedentaria</taxon>
        <taxon>Canalipalpata</taxon>
        <taxon>Sabellida</taxon>
        <taxon>Siboglinidae</taxon>
        <taxon>Ridgeia</taxon>
    </lineage>
</organism>
<feature type="region of interest" description="Disordered" evidence="1">
    <location>
        <begin position="16"/>
        <end position="36"/>
    </location>
</feature>
<dbReference type="PANTHER" id="PTHR21477">
    <property type="entry name" value="ZGC:172139"/>
    <property type="match status" value="1"/>
</dbReference>
<feature type="compositionally biased region" description="Polar residues" evidence="1">
    <location>
        <begin position="310"/>
        <end position="319"/>
    </location>
</feature>
<dbReference type="InterPro" id="IPR019141">
    <property type="entry name" value="DUF2045"/>
</dbReference>
<dbReference type="Pfam" id="PF09741">
    <property type="entry name" value="DUF2045"/>
    <property type="match status" value="1"/>
</dbReference>
<comment type="caution">
    <text evidence="2">The sequence shown here is derived from an EMBL/GenBank/DDBJ whole genome shotgun (WGS) entry which is preliminary data.</text>
</comment>
<feature type="region of interest" description="Disordered" evidence="1">
    <location>
        <begin position="294"/>
        <end position="319"/>
    </location>
</feature>
<reference evidence="2" key="1">
    <citation type="journal article" date="2023" name="Mol. Biol. Evol.">
        <title>Third-Generation Sequencing Reveals the Adaptive Role of the Epigenome in Three Deep-Sea Polychaetes.</title>
        <authorList>
            <person name="Perez M."/>
            <person name="Aroh O."/>
            <person name="Sun Y."/>
            <person name="Lan Y."/>
            <person name="Juniper S.K."/>
            <person name="Young C.R."/>
            <person name="Angers B."/>
            <person name="Qian P.Y."/>
        </authorList>
    </citation>
    <scope>NUCLEOTIDE SEQUENCE</scope>
    <source>
        <strain evidence="2">R07B-5</strain>
    </source>
</reference>
<dbReference type="Proteomes" id="UP001209878">
    <property type="component" value="Unassembled WGS sequence"/>
</dbReference>
<sequence length="464" mass="53009">MAQGSDGKIFYMCDSENEECDPQSGSAKQSPGTDMDEDFKMKPSSSLQLILASISQARSRECPFVSHDTDFVLVQADNFWVQLFSKHFLEAPEDTNKDDLLFYVRKTTAKSRLNIPQTEIEVYRKSSASQPQADDYQIDWEETVYLNLILQHLEYYVTCAICSRTGEKELQILKKFSQRVYASPSRRRMDSKGTEEEIVYPNIFFTVDNFEEAFADIVVRDSEMVCVELVAQDRHAAFQGVIFLGSIRYEALKKIYDARASLTHRMAQRMSLSWFKGHKRVEFVRMRGPLGKGHAEMAVSRQKGSGPETPDQTPSTEQFSVEDFENQGVDESFSHRRMSDPNVSWHNFGRGSFKRAGMRKTCSETENVDAIGTSNCEEVEADSIEDAFDENFENYNGFFGKSFGQAWHWFKEKRRSNSVALHAYLTYVTLPWHRIIADLCEEDSPLMKPVLADLEAGSAFELSA</sequence>
<dbReference type="EMBL" id="JAODUO010000105">
    <property type="protein sequence ID" value="KAK2189484.1"/>
    <property type="molecule type" value="Genomic_DNA"/>
</dbReference>
<proteinExistence type="predicted"/>
<name>A0AAD9P791_RIDPI</name>
<evidence type="ECO:0000256" key="1">
    <source>
        <dbReference type="SAM" id="MobiDB-lite"/>
    </source>
</evidence>
<evidence type="ECO:0000313" key="2">
    <source>
        <dbReference type="EMBL" id="KAK2189484.1"/>
    </source>
</evidence>
<dbReference type="PANTHER" id="PTHR21477:SF13">
    <property type="entry name" value="KIAA0930"/>
    <property type="match status" value="1"/>
</dbReference>
<evidence type="ECO:0000313" key="3">
    <source>
        <dbReference type="Proteomes" id="UP001209878"/>
    </source>
</evidence>
<accession>A0AAD9P791</accession>
<protein>
    <submittedName>
        <fullName evidence="2">Uncharacterized protein</fullName>
    </submittedName>
</protein>
<keyword evidence="3" id="KW-1185">Reference proteome</keyword>
<feature type="compositionally biased region" description="Polar residues" evidence="1">
    <location>
        <begin position="23"/>
        <end position="32"/>
    </location>
</feature>
<dbReference type="AlphaFoldDB" id="A0AAD9P791"/>
<gene>
    <name evidence="2" type="ORF">NP493_105g00025</name>
</gene>